<dbReference type="AlphaFoldDB" id="A0A381UWP8"/>
<dbReference type="Gene3D" id="3.40.309.10">
    <property type="entry name" value="Aldehyde Dehydrogenase, Chain A, domain 2"/>
    <property type="match status" value="1"/>
</dbReference>
<evidence type="ECO:0000256" key="2">
    <source>
        <dbReference type="ARBA" id="ARBA00023002"/>
    </source>
</evidence>
<dbReference type="GO" id="GO:0016620">
    <property type="term" value="F:oxidoreductase activity, acting on the aldehyde or oxo group of donors, NAD or NADP as acceptor"/>
    <property type="evidence" value="ECO:0007669"/>
    <property type="project" value="InterPro"/>
</dbReference>
<name>A0A381UWP8_9ZZZZ</name>
<dbReference type="FunFam" id="3.40.605.10:FF:000007">
    <property type="entry name" value="NAD/NADP-dependent betaine aldehyde dehydrogenase"/>
    <property type="match status" value="1"/>
</dbReference>
<dbReference type="PANTHER" id="PTHR11699">
    <property type="entry name" value="ALDEHYDE DEHYDROGENASE-RELATED"/>
    <property type="match status" value="1"/>
</dbReference>
<dbReference type="InterPro" id="IPR029510">
    <property type="entry name" value="Ald_DH_CS_GLU"/>
</dbReference>
<dbReference type="InterPro" id="IPR016162">
    <property type="entry name" value="Ald_DH_N"/>
</dbReference>
<evidence type="ECO:0000256" key="1">
    <source>
        <dbReference type="ARBA" id="ARBA00009986"/>
    </source>
</evidence>
<comment type="similarity">
    <text evidence="1">Belongs to the aldehyde dehydrogenase family.</text>
</comment>
<proteinExistence type="inferred from homology"/>
<dbReference type="Gene3D" id="3.40.605.10">
    <property type="entry name" value="Aldehyde Dehydrogenase, Chain A, domain 1"/>
    <property type="match status" value="2"/>
</dbReference>
<dbReference type="InterPro" id="IPR016161">
    <property type="entry name" value="Ald_DH/histidinol_DH"/>
</dbReference>
<keyword evidence="2" id="KW-0560">Oxidoreductase</keyword>
<feature type="domain" description="Aldehyde dehydrogenase" evidence="3">
    <location>
        <begin position="42"/>
        <end position="483"/>
    </location>
</feature>
<reference evidence="4" key="1">
    <citation type="submission" date="2018-05" db="EMBL/GenBank/DDBJ databases">
        <authorList>
            <person name="Lanie J.A."/>
            <person name="Ng W.-L."/>
            <person name="Kazmierczak K.M."/>
            <person name="Andrzejewski T.M."/>
            <person name="Davidsen T.M."/>
            <person name="Wayne K.J."/>
            <person name="Tettelin H."/>
            <person name="Glass J.I."/>
            <person name="Rusch D."/>
            <person name="Podicherti R."/>
            <person name="Tsui H.-C.T."/>
            <person name="Winkler M.E."/>
        </authorList>
    </citation>
    <scope>NUCLEOTIDE SEQUENCE</scope>
</reference>
<dbReference type="PROSITE" id="PS00687">
    <property type="entry name" value="ALDEHYDE_DEHYDR_GLU"/>
    <property type="match status" value="1"/>
</dbReference>
<organism evidence="4">
    <name type="scientific">marine metagenome</name>
    <dbReference type="NCBI Taxonomy" id="408172"/>
    <lineage>
        <taxon>unclassified sequences</taxon>
        <taxon>metagenomes</taxon>
        <taxon>ecological metagenomes</taxon>
    </lineage>
</organism>
<sequence length="785" mass="87217">MNKIIKNYKKIQYGPAPEDDKEVLNWIKNITNPNKNYINGKWTNSKSSKKIQVINPSNKKKLFKLAVSSKKDIDGAVNSASKAYLKWSRLTSFKRSQYLYALSRLIQKHSRFLAVLESIDNGKPIRETRDIDIPLVARHFYYHAGWAAKLGPDVKSIGVVGQIIPWNFPLLMLAWKIAPAIACGNTVVLKPAEYTSLTALFFAELCMKANLPDGVVNIVTGDGSTGQYITNHSKIKKIAFTGSTEVGKKIIASTSHSNKKLTMELGGKSPFIVFEDADLDSAVEGVVDAIWFNQGQVCCAGSRLLVQESIEKKFIKKLKQRMEKLRVGNPLDKSVDIGAIVAPVQLQKINSLVKKGIKEGAKLWQPSWSCPTDGLFYPPSLFTNVTPASFIAQVEIFGPVLTSLTFRTPSEAVAIANNTPYGLAASIWSENINLALDVAPKIKAGVIWINSTNLFDASCGFGGFKESGFGREGGSEGIRAYTQKSLPEKIVTKKINKKIKVNLPFIDRTPKLYIGGKQKRPDGGYSFGLDSVNGSFICDIAQANRKDVRDSVEIAAKSFSKQLSNFNRSQLLFYLAENLQQRKNTFVELLIALTGSSLANARKEFESSCERLFYYASMADKFEGNIHNPPIRGLTLAMKEPLGVISSILNNETPLLSLITTLGAIFSTGNTNIIIPGQKTSLIATELYQVFDTSDIPSGYINILTAKEGELTSTLSLHENIDGIWYFGNNKNEKSLLIKNTTSNLKRYWCPEEQHIDWFVNKKEFLDEFLYQSTQIKNIWIPYGE</sequence>
<evidence type="ECO:0000313" key="4">
    <source>
        <dbReference type="EMBL" id="SVA32354.1"/>
    </source>
</evidence>
<evidence type="ECO:0000259" key="3">
    <source>
        <dbReference type="Pfam" id="PF00171"/>
    </source>
</evidence>
<dbReference type="Pfam" id="PF00171">
    <property type="entry name" value="Aldedh"/>
    <property type="match status" value="2"/>
</dbReference>
<gene>
    <name evidence="4" type="ORF">METZ01_LOCUS85208</name>
</gene>
<dbReference type="SUPFAM" id="SSF53720">
    <property type="entry name" value="ALDH-like"/>
    <property type="match status" value="2"/>
</dbReference>
<dbReference type="EMBL" id="UINC01007265">
    <property type="protein sequence ID" value="SVA32354.1"/>
    <property type="molecule type" value="Genomic_DNA"/>
</dbReference>
<dbReference type="InterPro" id="IPR011408">
    <property type="entry name" value="Aldehyde_DH"/>
</dbReference>
<protein>
    <recommendedName>
        <fullName evidence="3">Aldehyde dehydrogenase domain-containing protein</fullName>
    </recommendedName>
</protein>
<accession>A0A381UWP8</accession>
<dbReference type="FunFam" id="3.40.309.10:FF:000012">
    <property type="entry name" value="Betaine aldehyde dehydrogenase"/>
    <property type="match status" value="1"/>
</dbReference>
<dbReference type="PIRSF" id="PIRSF036490">
    <property type="entry name" value="Aldedh_dupl"/>
    <property type="match status" value="1"/>
</dbReference>
<feature type="domain" description="Aldehyde dehydrogenase" evidence="3">
    <location>
        <begin position="532"/>
        <end position="747"/>
    </location>
</feature>
<dbReference type="InterPro" id="IPR015590">
    <property type="entry name" value="Aldehyde_DH_dom"/>
</dbReference>
<dbReference type="InterPro" id="IPR016163">
    <property type="entry name" value="Ald_DH_C"/>
</dbReference>